<accession>A0A7S1AK54</accession>
<gene>
    <name evidence="5" type="ORF">NSCI0253_LOCUS30907</name>
</gene>
<sequence>MSGRSPRRRSRSRRHKRRHDRHEERPTWQGPGHAAPGWHLMGGPMPLPHPMPAYNNVPYVADPARFANVPPPSGLNDGRKGKGREYGDEVRSLPDGLVVLNVPSEMNTLDILNRHFRQFGEVLKMTVHAQENKAFVQFGDRHAADAAAAVPVLGRPEIGLAWARRPKGRAYNNKSGKGTSEKIENRVLVGNPEEQRRFDDAKRQRDELSTRKAVLLGNLTDQLKTIMAKLNDTTLTEAKRDTYRALLFQIKEKMDLVSGEPNRAPEEYTAPPKPVPHPHPQPTPKEPSRYTLDLRTKVLQVTMPGWTLERLREELRKFGADDQACEVQWLAQASETALVKFKERWPAEQVFNQRNDLAGATVEWCERPPVASDTQKAADVGKGSTWEVDLSEEDVGAG</sequence>
<feature type="compositionally biased region" description="Acidic residues" evidence="3">
    <location>
        <begin position="389"/>
        <end position="398"/>
    </location>
</feature>
<reference evidence="5" key="1">
    <citation type="submission" date="2021-01" db="EMBL/GenBank/DDBJ databases">
        <authorList>
            <person name="Corre E."/>
            <person name="Pelletier E."/>
            <person name="Niang G."/>
            <person name="Scheremetjew M."/>
            <person name="Finn R."/>
            <person name="Kale V."/>
            <person name="Holt S."/>
            <person name="Cochrane G."/>
            <person name="Meng A."/>
            <person name="Brown T."/>
            <person name="Cohen L."/>
        </authorList>
    </citation>
    <scope>NUCLEOTIDE SEQUENCE</scope>
</reference>
<dbReference type="PANTHER" id="PTHR14398">
    <property type="entry name" value="RNA RECOGNITION RRM/RNP DOMAIN"/>
    <property type="match status" value="1"/>
</dbReference>
<protein>
    <recommendedName>
        <fullName evidence="4">RRM domain-containing protein</fullName>
    </recommendedName>
</protein>
<dbReference type="InterPro" id="IPR035979">
    <property type="entry name" value="RBD_domain_sf"/>
</dbReference>
<feature type="compositionally biased region" description="Basic residues" evidence="3">
    <location>
        <begin position="1"/>
        <end position="20"/>
    </location>
</feature>
<dbReference type="InterPro" id="IPR000504">
    <property type="entry name" value="RRM_dom"/>
</dbReference>
<evidence type="ECO:0000313" key="5">
    <source>
        <dbReference type="EMBL" id="CAD8856555.1"/>
    </source>
</evidence>
<dbReference type="EMBL" id="HBFQ01043646">
    <property type="protein sequence ID" value="CAD8856555.1"/>
    <property type="molecule type" value="Transcribed_RNA"/>
</dbReference>
<dbReference type="GO" id="GO:0005634">
    <property type="term" value="C:nucleus"/>
    <property type="evidence" value="ECO:0007669"/>
    <property type="project" value="TreeGrafter"/>
</dbReference>
<dbReference type="PROSITE" id="PS50102">
    <property type="entry name" value="RRM"/>
    <property type="match status" value="1"/>
</dbReference>
<dbReference type="GO" id="GO:0003723">
    <property type="term" value="F:RNA binding"/>
    <property type="evidence" value="ECO:0007669"/>
    <property type="project" value="UniProtKB-UniRule"/>
</dbReference>
<feature type="region of interest" description="Disordered" evidence="3">
    <location>
        <begin position="258"/>
        <end position="290"/>
    </location>
</feature>
<keyword evidence="1 2" id="KW-0694">RNA-binding</keyword>
<evidence type="ECO:0000259" key="4">
    <source>
        <dbReference type="PROSITE" id="PS50102"/>
    </source>
</evidence>
<evidence type="ECO:0000256" key="1">
    <source>
        <dbReference type="ARBA" id="ARBA00022884"/>
    </source>
</evidence>
<dbReference type="InterPro" id="IPR045137">
    <property type="entry name" value="RBM26/27"/>
</dbReference>
<dbReference type="InterPro" id="IPR012677">
    <property type="entry name" value="Nucleotide-bd_a/b_plait_sf"/>
</dbReference>
<proteinExistence type="predicted"/>
<name>A0A7S1AK54_NOCSC</name>
<dbReference type="PANTHER" id="PTHR14398:SF0">
    <property type="entry name" value="ZINC FINGER PROTEIN SWM"/>
    <property type="match status" value="1"/>
</dbReference>
<organism evidence="5">
    <name type="scientific">Noctiluca scintillans</name>
    <name type="common">Sea sparkle</name>
    <name type="synonym">Red tide dinoflagellate</name>
    <dbReference type="NCBI Taxonomy" id="2966"/>
    <lineage>
        <taxon>Eukaryota</taxon>
        <taxon>Sar</taxon>
        <taxon>Alveolata</taxon>
        <taxon>Dinophyceae</taxon>
        <taxon>Noctilucales</taxon>
        <taxon>Noctilucaceae</taxon>
        <taxon>Noctiluca</taxon>
    </lineage>
</organism>
<evidence type="ECO:0000256" key="2">
    <source>
        <dbReference type="PROSITE-ProRule" id="PRU00176"/>
    </source>
</evidence>
<dbReference type="SUPFAM" id="SSF54928">
    <property type="entry name" value="RNA-binding domain, RBD"/>
    <property type="match status" value="1"/>
</dbReference>
<dbReference type="Gene3D" id="3.30.70.330">
    <property type="match status" value="1"/>
</dbReference>
<feature type="domain" description="RRM" evidence="4">
    <location>
        <begin position="95"/>
        <end position="165"/>
    </location>
</feature>
<feature type="region of interest" description="Disordered" evidence="3">
    <location>
        <begin position="369"/>
        <end position="398"/>
    </location>
</feature>
<feature type="region of interest" description="Disordered" evidence="3">
    <location>
        <begin position="1"/>
        <end position="41"/>
    </location>
</feature>
<dbReference type="AlphaFoldDB" id="A0A7S1AK54"/>
<feature type="compositionally biased region" description="Pro residues" evidence="3">
    <location>
        <begin position="271"/>
        <end position="285"/>
    </location>
</feature>
<evidence type="ECO:0000256" key="3">
    <source>
        <dbReference type="SAM" id="MobiDB-lite"/>
    </source>
</evidence>